<dbReference type="Ensembl" id="ENSSSCT00050027157.1">
    <property type="protein sequence ID" value="ENSSSCP00050011220.1"/>
    <property type="gene ID" value="ENSSSCG00050020152.1"/>
</dbReference>
<evidence type="ECO:0000313" key="1">
    <source>
        <dbReference type="Ensembl" id="ENSSSCP00050011220.1"/>
    </source>
</evidence>
<sequence>MKLEHTLTPCTKVNSKWLKDLNIRQDTILEENVGKTFGDITCTNVFLGHSPKAIEIETKTNQWDLIKLKSFCTAKKTNWFFFFFKKKKRQPTEWEKIVSNDAIDKGLLSKIHKQLIQLNSKRKKKKKQTTQLKKWAKDVNRHFSKEDIQMANRHMKICSASLIIREIQNKTTMRYHLTRVRMAVINNSTNKC</sequence>
<protein>
    <submittedName>
        <fullName evidence="1">Uncharacterized protein</fullName>
    </submittedName>
</protein>
<dbReference type="Proteomes" id="UP000694571">
    <property type="component" value="Unplaced"/>
</dbReference>
<name>A0A8D1LNC6_PIG</name>
<evidence type="ECO:0000313" key="2">
    <source>
        <dbReference type="Proteomes" id="UP000694571"/>
    </source>
</evidence>
<proteinExistence type="predicted"/>
<organism evidence="1 2">
    <name type="scientific">Sus scrofa</name>
    <name type="common">Pig</name>
    <dbReference type="NCBI Taxonomy" id="9823"/>
    <lineage>
        <taxon>Eukaryota</taxon>
        <taxon>Metazoa</taxon>
        <taxon>Chordata</taxon>
        <taxon>Craniata</taxon>
        <taxon>Vertebrata</taxon>
        <taxon>Euteleostomi</taxon>
        <taxon>Mammalia</taxon>
        <taxon>Eutheria</taxon>
        <taxon>Laurasiatheria</taxon>
        <taxon>Artiodactyla</taxon>
        <taxon>Suina</taxon>
        <taxon>Suidae</taxon>
        <taxon>Sus</taxon>
    </lineage>
</organism>
<dbReference type="AlphaFoldDB" id="A0A8D1LNC6"/>
<reference evidence="1" key="1">
    <citation type="submission" date="2025-08" db="UniProtKB">
        <authorList>
            <consortium name="Ensembl"/>
        </authorList>
    </citation>
    <scope>IDENTIFICATION</scope>
</reference>
<accession>A0A8D1LNC6</accession>